<dbReference type="InterPro" id="IPR013187">
    <property type="entry name" value="F-box-assoc_dom_typ3"/>
</dbReference>
<feature type="domain" description="F-box" evidence="1">
    <location>
        <begin position="27"/>
        <end position="67"/>
    </location>
</feature>
<evidence type="ECO:0000313" key="2">
    <source>
        <dbReference type="EMBL" id="OAO96933.1"/>
    </source>
</evidence>
<organism evidence="2 3">
    <name type="scientific">Arabidopsis thaliana</name>
    <name type="common">Mouse-ear cress</name>
    <dbReference type="NCBI Taxonomy" id="3702"/>
    <lineage>
        <taxon>Eukaryota</taxon>
        <taxon>Viridiplantae</taxon>
        <taxon>Streptophyta</taxon>
        <taxon>Embryophyta</taxon>
        <taxon>Tracheophyta</taxon>
        <taxon>Spermatophyta</taxon>
        <taxon>Magnoliopsida</taxon>
        <taxon>eudicotyledons</taxon>
        <taxon>Gunneridae</taxon>
        <taxon>Pentapetalae</taxon>
        <taxon>rosids</taxon>
        <taxon>malvids</taxon>
        <taxon>Brassicales</taxon>
        <taxon>Brassicaceae</taxon>
        <taxon>Camelineae</taxon>
        <taxon>Arabidopsis</taxon>
    </lineage>
</organism>
<evidence type="ECO:0000313" key="3">
    <source>
        <dbReference type="Proteomes" id="UP000078284"/>
    </source>
</evidence>
<dbReference type="SUPFAM" id="SSF81383">
    <property type="entry name" value="F-box domain"/>
    <property type="match status" value="1"/>
</dbReference>
<dbReference type="SMART" id="SM00256">
    <property type="entry name" value="FBOX"/>
    <property type="match status" value="1"/>
</dbReference>
<dbReference type="PANTHER" id="PTHR31111:SF54">
    <property type="entry name" value="F-BOX DOMAIN-CONTAINING PROTEIN"/>
    <property type="match status" value="1"/>
</dbReference>
<comment type="caution">
    <text evidence="2">The sequence shown here is derived from an EMBL/GenBank/DDBJ whole genome shotgun (WGS) entry which is preliminary data.</text>
</comment>
<protein>
    <recommendedName>
        <fullName evidence="1">F-box domain-containing protein</fullName>
    </recommendedName>
</protein>
<name>A0A178UTJ7_ARATH</name>
<reference evidence="3" key="1">
    <citation type="journal article" date="2016" name="Proc. Natl. Acad. Sci. U.S.A.">
        <title>Chromosome-level assembly of Arabidopsis thaliana Ler reveals the extent of translocation and inversion polymorphisms.</title>
        <authorList>
            <person name="Zapata L."/>
            <person name="Ding J."/>
            <person name="Willing E.M."/>
            <person name="Hartwig B."/>
            <person name="Bezdan D."/>
            <person name="Jiao W.B."/>
            <person name="Patel V."/>
            <person name="Velikkakam James G."/>
            <person name="Koornneef M."/>
            <person name="Ossowski S."/>
            <person name="Schneeberger K."/>
        </authorList>
    </citation>
    <scope>NUCLEOTIDE SEQUENCE [LARGE SCALE GENOMIC DNA]</scope>
    <source>
        <strain evidence="3">cv. Landsberg erecta</strain>
    </source>
</reference>
<dbReference type="AlphaFoldDB" id="A0A178UTJ7"/>
<dbReference type="NCBIfam" id="TIGR01640">
    <property type="entry name" value="F_box_assoc_1"/>
    <property type="match status" value="1"/>
</dbReference>
<dbReference type="Proteomes" id="UP000078284">
    <property type="component" value="Chromosome 4"/>
</dbReference>
<gene>
    <name evidence="2" type="ordered locus">AXX17_At4g10530</name>
</gene>
<evidence type="ECO:0000259" key="1">
    <source>
        <dbReference type="SMART" id="SM00256"/>
    </source>
</evidence>
<dbReference type="InterPro" id="IPR036047">
    <property type="entry name" value="F-box-like_dom_sf"/>
</dbReference>
<dbReference type="Gene3D" id="1.20.1280.50">
    <property type="match status" value="1"/>
</dbReference>
<proteinExistence type="predicted"/>
<accession>A0A178UTJ7</accession>
<dbReference type="Pfam" id="PF00646">
    <property type="entry name" value="F-box"/>
    <property type="match status" value="1"/>
</dbReference>
<dbReference type="InterPro" id="IPR017451">
    <property type="entry name" value="F-box-assoc_interact_dom"/>
</dbReference>
<dbReference type="PANTHER" id="PTHR31111">
    <property type="entry name" value="BNAA05G37150D PROTEIN-RELATED"/>
    <property type="match status" value="1"/>
</dbReference>
<dbReference type="Pfam" id="PF08268">
    <property type="entry name" value="FBA_3"/>
    <property type="match status" value="1"/>
</dbReference>
<dbReference type="CDD" id="cd22157">
    <property type="entry name" value="F-box_AtFBW1-like"/>
    <property type="match status" value="1"/>
</dbReference>
<sequence length="388" mass="44848">MEPSKMRKFQRITQFSDDNNRSQREHIPLDLIVEIVSSLPAKSIVRFRSVSKLWSSIITTPDFTSSVVTRSLSSRPCVLLIFQKHDKLFFFASPVHQKKTCPNVENFQYTIPNNGKLQRCESVHGLIYLETSTNVMFIRNPITKSFFTLPKLDSKEGRPPTGFLGYDPINGKYKVLCILKERNKIGILTLGAQESWRILSKGFLSHYKVTGYAKCIDGVIYYEGSFGDGLRQELAIMSFDLRSEKFSLIKHPKKSSIATIWSSYEGRLALVSSIASGVSLWILEDADNHKQWIYKHFPSHREFIKERWKLKGVTRTGEFIYTSYRAYVLNVEGRVLYQWFRILYVDPKRNSMRVVMHGGIAVDDIRRLDEVGYDLMKDLIVIPNHIEI</sequence>
<dbReference type="ExpressionAtlas" id="A0A178UTJ7">
    <property type="expression patterns" value="baseline"/>
</dbReference>
<dbReference type="EMBL" id="LUHQ01000004">
    <property type="protein sequence ID" value="OAO96933.1"/>
    <property type="molecule type" value="Genomic_DNA"/>
</dbReference>
<dbReference type="InterPro" id="IPR001810">
    <property type="entry name" value="F-box_dom"/>
</dbReference>